<feature type="compositionally biased region" description="Basic and acidic residues" evidence="5">
    <location>
        <begin position="629"/>
        <end position="669"/>
    </location>
</feature>
<feature type="compositionally biased region" description="Polar residues" evidence="5">
    <location>
        <begin position="224"/>
        <end position="237"/>
    </location>
</feature>
<feature type="compositionally biased region" description="Basic and acidic residues" evidence="5">
    <location>
        <begin position="420"/>
        <end position="443"/>
    </location>
</feature>
<evidence type="ECO:0000313" key="8">
    <source>
        <dbReference type="Proteomes" id="UP000494106"/>
    </source>
</evidence>
<dbReference type="PROSITE" id="PS00233">
    <property type="entry name" value="CHIT_BIND_RR_1"/>
    <property type="match status" value="1"/>
</dbReference>
<feature type="region of interest" description="Disordered" evidence="5">
    <location>
        <begin position="63"/>
        <end position="92"/>
    </location>
</feature>
<keyword evidence="4" id="KW-0175">Coiled coil</keyword>
<comment type="caution">
    <text evidence="7">The sequence shown here is derived from an EMBL/GenBank/DDBJ whole genome shotgun (WGS) entry which is preliminary data.</text>
</comment>
<reference evidence="7 8" key="1">
    <citation type="submission" date="2020-04" db="EMBL/GenBank/DDBJ databases">
        <authorList>
            <person name="Wallbank WR R."/>
            <person name="Pardo Diaz C."/>
            <person name="Kozak K."/>
            <person name="Martin S."/>
            <person name="Jiggins C."/>
            <person name="Moest M."/>
            <person name="Warren A I."/>
            <person name="Byers J.R.P. K."/>
            <person name="Montejo-Kovacevich G."/>
            <person name="Yen C E."/>
        </authorList>
    </citation>
    <scope>NUCLEOTIDE SEQUENCE [LARGE SCALE GENOMIC DNA]</scope>
</reference>
<feature type="compositionally biased region" description="Polar residues" evidence="5">
    <location>
        <begin position="670"/>
        <end position="684"/>
    </location>
</feature>
<sequence>MVLKFICLCCVTAYIIAAPLKDEVSVQRQQPTVIPIISLSAEYVADGKFKYNYETGNGIKREETAYDKESPEGKSHSDCSNEGGEDDDSGEIHVQKGSYSYTAPDGTLVSVRYIADENGFQPIITEVSHNGSPLSSDLSQNIRRIDHGKIAKDKTTDHFETEHENNSNEQTTPTSKNIEAKQKDLEDKIPLKFGDKLKKSEKLIKEEPLKRNHSHDEEKVVNAETPNKESQNSTNNLIPIDKKDRNKTDSIIHEEPLSTVEKSASKKRKPNTNEQISDTKKVIPSKVENKMTDEENKEHVPDNDNIKTKNATNKPSKNEDESKKNDKASYHGKEMSDNMKPNVKIAESDKVKEDLAPKEETSFKAENANDKQKNTTDKNKKANPEAQTKQLETEKNTTKLPEAVVEPQENEANHTNSKINTEKKSQHELNIPEKQNKTSEHTEAVNTSGEYGSKNVSNTPKNKNADNLHDLRNNKMENSQETKKTEKKPSKSEIEFAKNKNALDSKDLLPEKKKNQPLLENASSSLKVEKSLDNSKKNESSPSPKADGLKNNKSDTSDSIKMKPYKENKELPKEEIKIANETNKLEKKNKILNYTGGMSEREIKKPHEYENVSVESEQAPVKSRIQSSENKEKKNEMTERNPDDIVKKTDEEENKRNEDQKNNQNRKETLVNSTDNLANKNNSDGVPHNLEEKTPKLEKQMINNNNISNIKETNEDMTKNLVSKKDKSSPKSSEHQIIPAEEATRDKKEKLAKKNPSKEMEENKIPPNKEENNILKKNETLKNGESVTNNTEKTASPTELLNGSLTKDILKEVQKPVKEAERHEKVAEKAAKKAVKAAEVAENAADTAQKAAEDTEAIIKTLNQRGNQSRELAISAAIKHAKLAGDAAKEAVKAAEMAEIAADNAKNAAQAAEKVVELVQSSSNKKHYKELISKAGDAVKNAIKSANDAVHAAKDATKQSESLPETDPKNIDANIKSNI</sequence>
<feature type="coiled-coil region" evidence="4">
    <location>
        <begin position="838"/>
        <end position="915"/>
    </location>
</feature>
<feature type="compositionally biased region" description="Basic and acidic residues" evidence="5">
    <location>
        <begin position="178"/>
        <end position="187"/>
    </location>
</feature>
<evidence type="ECO:0000256" key="6">
    <source>
        <dbReference type="SAM" id="SignalP"/>
    </source>
</evidence>
<evidence type="ECO:0000313" key="7">
    <source>
        <dbReference type="EMBL" id="CAB3221333.1"/>
    </source>
</evidence>
<protein>
    <submittedName>
        <fullName evidence="7">Uncharacterized protein</fullName>
    </submittedName>
</protein>
<evidence type="ECO:0000256" key="1">
    <source>
        <dbReference type="ARBA" id="ARBA00022460"/>
    </source>
</evidence>
<dbReference type="OrthoDB" id="8117702at2759"/>
<feature type="compositionally biased region" description="Basic and acidic residues" evidence="5">
    <location>
        <begin position="316"/>
        <end position="337"/>
    </location>
</feature>
<feature type="region of interest" description="Disordered" evidence="5">
    <location>
        <begin position="157"/>
        <end position="187"/>
    </location>
</feature>
<dbReference type="InterPro" id="IPR000618">
    <property type="entry name" value="Insect_cuticle"/>
</dbReference>
<dbReference type="InterPro" id="IPR031311">
    <property type="entry name" value="CHIT_BIND_RR_consensus"/>
</dbReference>
<evidence type="ECO:0000256" key="2">
    <source>
        <dbReference type="ARBA" id="ARBA00022729"/>
    </source>
</evidence>
<feature type="compositionally biased region" description="Basic and acidic residues" evidence="5">
    <location>
        <begin position="599"/>
        <end position="610"/>
    </location>
</feature>
<evidence type="ECO:0000256" key="5">
    <source>
        <dbReference type="SAM" id="MobiDB-lite"/>
    </source>
</evidence>
<feature type="compositionally biased region" description="Basic and acidic residues" evidence="5">
    <location>
        <begin position="346"/>
        <end position="383"/>
    </location>
</feature>
<feature type="compositionally biased region" description="Basic and acidic residues" evidence="5">
    <location>
        <begin position="63"/>
        <end position="79"/>
    </location>
</feature>
<feature type="compositionally biased region" description="Basic and acidic residues" evidence="5">
    <location>
        <begin position="240"/>
        <end position="256"/>
    </location>
</feature>
<dbReference type="Pfam" id="PF00379">
    <property type="entry name" value="Chitin_bind_4"/>
    <property type="match status" value="1"/>
</dbReference>
<feature type="compositionally biased region" description="Basic and acidic residues" evidence="5">
    <location>
        <begin position="157"/>
        <end position="166"/>
    </location>
</feature>
<dbReference type="Proteomes" id="UP000494106">
    <property type="component" value="Unassembled WGS sequence"/>
</dbReference>
<feature type="signal peptide" evidence="6">
    <location>
        <begin position="1"/>
        <end position="17"/>
    </location>
</feature>
<evidence type="ECO:0000256" key="3">
    <source>
        <dbReference type="PROSITE-ProRule" id="PRU00497"/>
    </source>
</evidence>
<feature type="compositionally biased region" description="Basic and acidic residues" evidence="5">
    <location>
        <begin position="712"/>
        <end position="734"/>
    </location>
</feature>
<organism evidence="7 8">
    <name type="scientific">Arctia plantaginis</name>
    <name type="common">Wood tiger moth</name>
    <name type="synonym">Phalaena plantaginis</name>
    <dbReference type="NCBI Taxonomy" id="874455"/>
    <lineage>
        <taxon>Eukaryota</taxon>
        <taxon>Metazoa</taxon>
        <taxon>Ecdysozoa</taxon>
        <taxon>Arthropoda</taxon>
        <taxon>Hexapoda</taxon>
        <taxon>Insecta</taxon>
        <taxon>Pterygota</taxon>
        <taxon>Neoptera</taxon>
        <taxon>Endopterygota</taxon>
        <taxon>Lepidoptera</taxon>
        <taxon>Glossata</taxon>
        <taxon>Ditrysia</taxon>
        <taxon>Noctuoidea</taxon>
        <taxon>Erebidae</taxon>
        <taxon>Arctiinae</taxon>
        <taxon>Arctia</taxon>
    </lineage>
</organism>
<keyword evidence="1 3" id="KW-0193">Cuticle</keyword>
<feature type="compositionally biased region" description="Polar residues" evidence="5">
    <location>
        <begin position="444"/>
        <end position="462"/>
    </location>
</feature>
<name>A0A8S0YSC4_ARCPL</name>
<keyword evidence="2 6" id="KW-0732">Signal</keyword>
<feature type="compositionally biased region" description="Polar residues" evidence="5">
    <location>
        <begin position="167"/>
        <end position="177"/>
    </location>
</feature>
<feature type="compositionally biased region" description="Basic and acidic residues" evidence="5">
    <location>
        <begin position="527"/>
        <end position="539"/>
    </location>
</feature>
<gene>
    <name evidence="7" type="ORF">APLA_LOCUS545</name>
</gene>
<keyword evidence="8" id="KW-1185">Reference proteome</keyword>
<dbReference type="EMBL" id="CADEBC010000063">
    <property type="protein sequence ID" value="CAB3221333.1"/>
    <property type="molecule type" value="Genomic_DNA"/>
</dbReference>
<feature type="compositionally biased region" description="Basic and acidic residues" evidence="5">
    <location>
        <begin position="547"/>
        <end position="589"/>
    </location>
</feature>
<feature type="compositionally biased region" description="Polar residues" evidence="5">
    <location>
        <begin position="785"/>
        <end position="803"/>
    </location>
</feature>
<feature type="chain" id="PRO_5035841362" evidence="6">
    <location>
        <begin position="18"/>
        <end position="979"/>
    </location>
</feature>
<dbReference type="PROSITE" id="PS51155">
    <property type="entry name" value="CHIT_BIND_RR_2"/>
    <property type="match status" value="1"/>
</dbReference>
<proteinExistence type="predicted"/>
<dbReference type="AlphaFoldDB" id="A0A8S0YSC4"/>
<feature type="compositionally biased region" description="Basic and acidic residues" evidence="5">
    <location>
        <begin position="204"/>
        <end position="221"/>
    </location>
</feature>
<feature type="region of interest" description="Disordered" evidence="5">
    <location>
        <begin position="950"/>
        <end position="979"/>
    </location>
</feature>
<feature type="region of interest" description="Disordered" evidence="5">
    <location>
        <begin position="204"/>
        <end position="803"/>
    </location>
</feature>
<evidence type="ECO:0000256" key="4">
    <source>
        <dbReference type="SAM" id="Coils"/>
    </source>
</evidence>
<feature type="compositionally biased region" description="Basic and acidic residues" evidence="5">
    <location>
        <begin position="463"/>
        <end position="514"/>
    </location>
</feature>
<feature type="compositionally biased region" description="Basic and acidic residues" evidence="5">
    <location>
        <begin position="277"/>
        <end position="307"/>
    </location>
</feature>
<feature type="compositionally biased region" description="Basic and acidic residues" evidence="5">
    <location>
        <begin position="756"/>
        <end position="782"/>
    </location>
</feature>
<dbReference type="GO" id="GO:0042302">
    <property type="term" value="F:structural constituent of cuticle"/>
    <property type="evidence" value="ECO:0007669"/>
    <property type="project" value="UniProtKB-UniRule"/>
</dbReference>
<feature type="compositionally biased region" description="Basic and acidic residues" evidence="5">
    <location>
        <begin position="689"/>
        <end position="699"/>
    </location>
</feature>
<accession>A0A8S0YSC4</accession>